<evidence type="ECO:0000313" key="1">
    <source>
        <dbReference type="EMBL" id="PXX42510.1"/>
    </source>
</evidence>
<comment type="caution">
    <text evidence="1">The sequence shown here is derived from an EMBL/GenBank/DDBJ whole genome shotgun (WGS) entry which is preliminary data.</text>
</comment>
<proteinExistence type="predicted"/>
<gene>
    <name evidence="1" type="ORF">DFR42_105168</name>
</gene>
<name>A0A318J773_9BURK</name>
<dbReference type="Proteomes" id="UP000247792">
    <property type="component" value="Unassembled WGS sequence"/>
</dbReference>
<accession>A0A318J773</accession>
<evidence type="ECO:0000313" key="2">
    <source>
        <dbReference type="Proteomes" id="UP000247792"/>
    </source>
</evidence>
<protein>
    <submittedName>
        <fullName evidence="1">Uncharacterized protein</fullName>
    </submittedName>
</protein>
<organism evidence="1 2">
    <name type="scientific">Undibacterium pigrum</name>
    <dbReference type="NCBI Taxonomy" id="401470"/>
    <lineage>
        <taxon>Bacteria</taxon>
        <taxon>Pseudomonadati</taxon>
        <taxon>Pseudomonadota</taxon>
        <taxon>Betaproteobacteria</taxon>
        <taxon>Burkholderiales</taxon>
        <taxon>Oxalobacteraceae</taxon>
        <taxon>Undibacterium</taxon>
    </lineage>
</organism>
<dbReference type="EMBL" id="QJKB01000005">
    <property type="protein sequence ID" value="PXX42510.1"/>
    <property type="molecule type" value="Genomic_DNA"/>
</dbReference>
<reference evidence="1 2" key="1">
    <citation type="submission" date="2018-05" db="EMBL/GenBank/DDBJ databases">
        <title>Genomic Encyclopedia of Type Strains, Phase IV (KMG-IV): sequencing the most valuable type-strain genomes for metagenomic binning, comparative biology and taxonomic classification.</title>
        <authorList>
            <person name="Goeker M."/>
        </authorList>
    </citation>
    <scope>NUCLEOTIDE SEQUENCE [LARGE SCALE GENOMIC DNA]</scope>
    <source>
        <strain evidence="1 2">DSM 19792</strain>
    </source>
</reference>
<dbReference type="AlphaFoldDB" id="A0A318J773"/>
<sequence length="673" mass="73022">MKPRWQPIPLPGDIAPYGDSALQPYLDKGKAVVVAGGPLGLSLIKVNANPYLMTPIQAQSRITGFAVHSGELFLQDGPVLSRWELTNGTCVAAINLLNPKLAWKLADGAVNWSKLHTLDNAQTETKLALAHARRKAEWLTLLENCEAFQRDTSAPRTPDEQAKLLAMIADLAQLVGANCGQIRAQLAAAEEAAAQMIFSAPVVRTHQVAAKAGALVYVIGRDGTLHPLDDKLQRMGTARHDNSARPALAMIESETEAHSDEFACRLFYVTGEGLVREIEGNSLPPAVKGEWRARGRSSLQPGIRPRIDSGMLWGNDAQETGVFALPVDEPGSASRIKLTQGEEWRWLELPKKGQLALVCTDTSSRLISFAKSNVTPERWGARKDSTPHYSSFLETEGRPLMVAEFDREPRQPGGALSFRVLVANNVDAADQRAVAWYPPPAESIRNGTLEAFSPAAKPPVSIRTQVTISMIDAYMIARDSSTREQLLALLADGATSWHSHKEKILKPYADAAAAGAALGELPLPPMAGKHALYSYQVGAAVTSEDAENARKVLERMRDLASPVIVRVIYTYSEEAWGGTEVNHRSHPLANERIELQFSNGDRISTSTDANGDAALPFSRLGFTVTSASAAPRAVDSRARSLTTELKGRTGNEIIIYYVKPLDTGGGRFPRKLS</sequence>
<keyword evidence="2" id="KW-1185">Reference proteome</keyword>